<gene>
    <name evidence="2" type="ORF">HMPREF3202_01067</name>
</gene>
<feature type="transmembrane region" description="Helical" evidence="1">
    <location>
        <begin position="16"/>
        <end position="38"/>
    </location>
</feature>
<evidence type="ECO:0000256" key="1">
    <source>
        <dbReference type="SAM" id="Phobius"/>
    </source>
</evidence>
<reference evidence="2 3" key="1">
    <citation type="submission" date="2016-02" db="EMBL/GenBank/DDBJ databases">
        <authorList>
            <person name="Wen L."/>
            <person name="He K."/>
            <person name="Yang H."/>
        </authorList>
    </citation>
    <scope>NUCLEOTIDE SEQUENCE [LARGE SCALE GENOMIC DNA]</scope>
    <source>
        <strain evidence="2 3">GED7880</strain>
    </source>
</reference>
<sequence>MGTAYIAKRIVSLLKYLLLITGILLLARVAFMMMYVPFGEIVQNKASVPLLIFNSMRFDLQVAAYVMLILAVLLIANIWISGERFKKAISRFHIVYFTLISTLSLSCQ</sequence>
<organism evidence="2 3">
    <name type="scientific">Prevotella bivia</name>
    <dbReference type="NCBI Taxonomy" id="28125"/>
    <lineage>
        <taxon>Bacteria</taxon>
        <taxon>Pseudomonadati</taxon>
        <taxon>Bacteroidota</taxon>
        <taxon>Bacteroidia</taxon>
        <taxon>Bacteroidales</taxon>
        <taxon>Prevotellaceae</taxon>
        <taxon>Prevotella</taxon>
    </lineage>
</organism>
<dbReference type="PATRIC" id="fig|28125.4.peg.1054"/>
<comment type="caution">
    <text evidence="2">The sequence shown here is derived from an EMBL/GenBank/DDBJ whole genome shotgun (WGS) entry which is preliminary data.</text>
</comment>
<keyword evidence="1" id="KW-0472">Membrane</keyword>
<dbReference type="AlphaFoldDB" id="A0A137SY69"/>
<keyword evidence="1" id="KW-1133">Transmembrane helix</keyword>
<keyword evidence="1" id="KW-0812">Transmembrane</keyword>
<accession>A0A137SY69</accession>
<dbReference type="Proteomes" id="UP000070093">
    <property type="component" value="Unassembled WGS sequence"/>
</dbReference>
<evidence type="ECO:0008006" key="4">
    <source>
        <dbReference type="Google" id="ProtNLM"/>
    </source>
</evidence>
<dbReference type="EMBL" id="LTAG01000046">
    <property type="protein sequence ID" value="KXO17395.1"/>
    <property type="molecule type" value="Genomic_DNA"/>
</dbReference>
<name>A0A137SY69_9BACT</name>
<evidence type="ECO:0000313" key="2">
    <source>
        <dbReference type="EMBL" id="KXO17395.1"/>
    </source>
</evidence>
<protein>
    <recommendedName>
        <fullName evidence="4">LTA synthase family protein</fullName>
    </recommendedName>
</protein>
<feature type="transmembrane region" description="Helical" evidence="1">
    <location>
        <begin position="58"/>
        <end position="80"/>
    </location>
</feature>
<proteinExistence type="predicted"/>
<evidence type="ECO:0000313" key="3">
    <source>
        <dbReference type="Proteomes" id="UP000070093"/>
    </source>
</evidence>